<proteinExistence type="predicted"/>
<dbReference type="AlphaFoldDB" id="A0AAD5QGU7"/>
<gene>
    <name evidence="1" type="ORF">KIN20_001251</name>
</gene>
<name>A0AAD5QGU7_PARTN</name>
<evidence type="ECO:0000313" key="1">
    <source>
        <dbReference type="EMBL" id="KAJ1346466.1"/>
    </source>
</evidence>
<evidence type="ECO:0000313" key="2">
    <source>
        <dbReference type="Proteomes" id="UP001196413"/>
    </source>
</evidence>
<dbReference type="Proteomes" id="UP001196413">
    <property type="component" value="Unassembled WGS sequence"/>
</dbReference>
<protein>
    <submittedName>
        <fullName evidence="1">Uncharacterized protein</fullName>
    </submittedName>
</protein>
<accession>A0AAD5QGU7</accession>
<dbReference type="EMBL" id="JAHQIW010000177">
    <property type="protein sequence ID" value="KAJ1346466.1"/>
    <property type="molecule type" value="Genomic_DNA"/>
</dbReference>
<comment type="caution">
    <text evidence="1">The sequence shown here is derived from an EMBL/GenBank/DDBJ whole genome shotgun (WGS) entry which is preliminary data.</text>
</comment>
<sequence length="118" mass="13481">MECVDNVPIFYRGSNYMRDVDSSLYCGEWLQPYNISNFLRSREHSGQSLLRRAAGLSLLSHDFGISVPSRWNGKQHPVVTCGCIQHKSYGVRGCCWLASWSSRQCLYQYLVHESLTDG</sequence>
<keyword evidence="2" id="KW-1185">Reference proteome</keyword>
<organism evidence="1 2">
    <name type="scientific">Parelaphostrongylus tenuis</name>
    <name type="common">Meningeal worm</name>
    <dbReference type="NCBI Taxonomy" id="148309"/>
    <lineage>
        <taxon>Eukaryota</taxon>
        <taxon>Metazoa</taxon>
        <taxon>Ecdysozoa</taxon>
        <taxon>Nematoda</taxon>
        <taxon>Chromadorea</taxon>
        <taxon>Rhabditida</taxon>
        <taxon>Rhabditina</taxon>
        <taxon>Rhabditomorpha</taxon>
        <taxon>Strongyloidea</taxon>
        <taxon>Metastrongylidae</taxon>
        <taxon>Parelaphostrongylus</taxon>
    </lineage>
</organism>
<reference evidence="1" key="1">
    <citation type="submission" date="2021-06" db="EMBL/GenBank/DDBJ databases">
        <title>Parelaphostrongylus tenuis whole genome reference sequence.</title>
        <authorList>
            <person name="Garwood T.J."/>
            <person name="Larsen P.A."/>
            <person name="Fountain-Jones N.M."/>
            <person name="Garbe J.R."/>
            <person name="Macchietto M.G."/>
            <person name="Kania S.A."/>
            <person name="Gerhold R.W."/>
            <person name="Richards J.E."/>
            <person name="Wolf T.M."/>
        </authorList>
    </citation>
    <scope>NUCLEOTIDE SEQUENCE</scope>
    <source>
        <strain evidence="1">MNPRO001-30</strain>
        <tissue evidence="1">Meninges</tissue>
    </source>
</reference>